<name>A0ABZ1JIM8_9ACTN</name>
<sequence length="72" mass="7731">MTTPDHWRKSSYPGPDDGNDCVEIATTPTHIAVRDSKTPARATLTFPAGAFTPFLSALKGHSTVTDFAKLRG</sequence>
<protein>
    <submittedName>
        <fullName evidence="2">DUF397 domain-containing protein</fullName>
    </submittedName>
</protein>
<evidence type="ECO:0000313" key="2">
    <source>
        <dbReference type="EMBL" id="WTP51365.1"/>
    </source>
</evidence>
<evidence type="ECO:0000259" key="1">
    <source>
        <dbReference type="Pfam" id="PF04149"/>
    </source>
</evidence>
<organism evidence="2 3">
    <name type="scientific">Streptomyces tauricus</name>
    <dbReference type="NCBI Taxonomy" id="68274"/>
    <lineage>
        <taxon>Bacteria</taxon>
        <taxon>Bacillati</taxon>
        <taxon>Actinomycetota</taxon>
        <taxon>Actinomycetes</taxon>
        <taxon>Kitasatosporales</taxon>
        <taxon>Streptomycetaceae</taxon>
        <taxon>Streptomyces</taxon>
        <taxon>Streptomyces aurantiacus group</taxon>
    </lineage>
</organism>
<dbReference type="RefSeq" id="WP_328938373.1">
    <property type="nucleotide sequence ID" value="NZ_CP108133.1"/>
</dbReference>
<dbReference type="Pfam" id="PF04149">
    <property type="entry name" value="DUF397"/>
    <property type="match status" value="1"/>
</dbReference>
<dbReference type="Proteomes" id="UP001432166">
    <property type="component" value="Chromosome"/>
</dbReference>
<dbReference type="InterPro" id="IPR007278">
    <property type="entry name" value="DUF397"/>
</dbReference>
<reference evidence="2" key="1">
    <citation type="submission" date="2022-10" db="EMBL/GenBank/DDBJ databases">
        <title>The complete genomes of actinobacterial strains from the NBC collection.</title>
        <authorList>
            <person name="Joergensen T.S."/>
            <person name="Alvarez Arevalo M."/>
            <person name="Sterndorff E.B."/>
            <person name="Faurdal D."/>
            <person name="Vuksanovic O."/>
            <person name="Mourched A.-S."/>
            <person name="Charusanti P."/>
            <person name="Shaw S."/>
            <person name="Blin K."/>
            <person name="Weber T."/>
        </authorList>
    </citation>
    <scope>NUCLEOTIDE SEQUENCE</scope>
    <source>
        <strain evidence="2">NBC_00189</strain>
    </source>
</reference>
<dbReference type="EMBL" id="CP108133">
    <property type="protein sequence ID" value="WTP51365.1"/>
    <property type="molecule type" value="Genomic_DNA"/>
</dbReference>
<evidence type="ECO:0000313" key="3">
    <source>
        <dbReference type="Proteomes" id="UP001432166"/>
    </source>
</evidence>
<keyword evidence="3" id="KW-1185">Reference proteome</keyword>
<proteinExistence type="predicted"/>
<gene>
    <name evidence="2" type="ORF">OG288_25455</name>
</gene>
<feature type="domain" description="DUF397" evidence="1">
    <location>
        <begin position="6"/>
        <end position="59"/>
    </location>
</feature>
<accession>A0ABZ1JIM8</accession>